<organism evidence="2 3">
    <name type="scientific">Sphingomonas immobilis</name>
    <dbReference type="NCBI Taxonomy" id="3063997"/>
    <lineage>
        <taxon>Bacteria</taxon>
        <taxon>Pseudomonadati</taxon>
        <taxon>Pseudomonadota</taxon>
        <taxon>Alphaproteobacteria</taxon>
        <taxon>Sphingomonadales</taxon>
        <taxon>Sphingomonadaceae</taxon>
        <taxon>Sphingomonas</taxon>
    </lineage>
</organism>
<name>A0ABT8ZVQ9_9SPHN</name>
<evidence type="ECO:0000256" key="1">
    <source>
        <dbReference type="SAM" id="Phobius"/>
    </source>
</evidence>
<dbReference type="Pfam" id="PF09956">
    <property type="entry name" value="Phage_cement_2"/>
    <property type="match status" value="1"/>
</dbReference>
<dbReference type="RefSeq" id="WP_304559484.1">
    <property type="nucleotide sequence ID" value="NZ_JAUQSZ010000001.1"/>
</dbReference>
<dbReference type="Proteomes" id="UP001176468">
    <property type="component" value="Unassembled WGS sequence"/>
</dbReference>
<evidence type="ECO:0000313" key="3">
    <source>
        <dbReference type="Proteomes" id="UP001176468"/>
    </source>
</evidence>
<proteinExistence type="predicted"/>
<keyword evidence="1" id="KW-0472">Membrane</keyword>
<comment type="caution">
    <text evidence="2">The sequence shown here is derived from an EMBL/GenBank/DDBJ whole genome shotgun (WGS) entry which is preliminary data.</text>
</comment>
<keyword evidence="1" id="KW-1133">Transmembrane helix</keyword>
<sequence>MAEFTPGGTLTLPAPYAVADGNGALIGVLFVVAMADIANGAMGVFRRNGVFTLAKATGQAWTVGQALYWDNTAKNVTSTAGGNTLMGVAVLAALSADTTGKVLVR</sequence>
<accession>A0ABT8ZVQ9</accession>
<keyword evidence="3" id="KW-1185">Reference proteome</keyword>
<protein>
    <submittedName>
        <fullName evidence="2">DUF2190 family protein</fullName>
    </submittedName>
</protein>
<dbReference type="EMBL" id="JAUQSZ010000001">
    <property type="protein sequence ID" value="MDO7841085.1"/>
    <property type="molecule type" value="Genomic_DNA"/>
</dbReference>
<keyword evidence="1" id="KW-0812">Transmembrane</keyword>
<gene>
    <name evidence="2" type="ORF">Q5H94_01990</name>
</gene>
<feature type="transmembrane region" description="Helical" evidence="1">
    <location>
        <begin position="24"/>
        <end position="45"/>
    </location>
</feature>
<evidence type="ECO:0000313" key="2">
    <source>
        <dbReference type="EMBL" id="MDO7841085.1"/>
    </source>
</evidence>
<reference evidence="2" key="1">
    <citation type="submission" date="2023-07" db="EMBL/GenBank/DDBJ databases">
        <authorList>
            <person name="Kim M.K."/>
        </authorList>
    </citation>
    <scope>NUCLEOTIDE SEQUENCE</scope>
    <source>
        <strain evidence="2">CA1-15</strain>
    </source>
</reference>
<dbReference type="InterPro" id="IPR011231">
    <property type="entry name" value="Phage_VT1-Sakai_H0018"/>
</dbReference>